<evidence type="ECO:0000313" key="2">
    <source>
        <dbReference type="WBParaSite" id="SMUV_0000743101-mRNA-1"/>
    </source>
</evidence>
<proteinExistence type="predicted"/>
<dbReference type="AlphaFoldDB" id="A0A0N5ARP0"/>
<protein>
    <submittedName>
        <fullName evidence="2">CXXC-type domain-containing protein</fullName>
    </submittedName>
</protein>
<accession>A0A0N5ARP0</accession>
<name>A0A0N5ARP0_9BILA</name>
<evidence type="ECO:0000313" key="1">
    <source>
        <dbReference type="Proteomes" id="UP000046393"/>
    </source>
</evidence>
<sequence>MHCYLCGCGSCRGVNGKACARCCTAYVKRGYPSYKVQSINQQQQKLNDDYMLSAHHQANNYPAADEGGSDNLYNMQQPPFEEASNPMMMEYRHPFIGNLHWSALSLPEKDVEQSLMKILTLRTDIE</sequence>
<dbReference type="WBParaSite" id="SMUV_0000743101-mRNA-1">
    <property type="protein sequence ID" value="SMUV_0000743101-mRNA-1"/>
    <property type="gene ID" value="SMUV_0000743101"/>
</dbReference>
<dbReference type="Proteomes" id="UP000046393">
    <property type="component" value="Unplaced"/>
</dbReference>
<reference evidence="2" key="1">
    <citation type="submission" date="2017-02" db="UniProtKB">
        <authorList>
            <consortium name="WormBaseParasite"/>
        </authorList>
    </citation>
    <scope>IDENTIFICATION</scope>
</reference>
<keyword evidence="1" id="KW-1185">Reference proteome</keyword>
<organism evidence="1 2">
    <name type="scientific">Syphacia muris</name>
    <dbReference type="NCBI Taxonomy" id="451379"/>
    <lineage>
        <taxon>Eukaryota</taxon>
        <taxon>Metazoa</taxon>
        <taxon>Ecdysozoa</taxon>
        <taxon>Nematoda</taxon>
        <taxon>Chromadorea</taxon>
        <taxon>Rhabditida</taxon>
        <taxon>Spirurina</taxon>
        <taxon>Oxyuridomorpha</taxon>
        <taxon>Oxyuroidea</taxon>
        <taxon>Oxyuridae</taxon>
        <taxon>Syphacia</taxon>
    </lineage>
</organism>